<dbReference type="Proteomes" id="UP000254400">
    <property type="component" value="Unassembled WGS sequence"/>
</dbReference>
<evidence type="ECO:0000259" key="3">
    <source>
        <dbReference type="PROSITE" id="PS50977"/>
    </source>
</evidence>
<dbReference type="EMBL" id="UGSC01000001">
    <property type="protein sequence ID" value="SUA72511.1"/>
    <property type="molecule type" value="Genomic_DNA"/>
</dbReference>
<dbReference type="GO" id="GO:0003677">
    <property type="term" value="F:DNA binding"/>
    <property type="evidence" value="ECO:0007669"/>
    <property type="project" value="UniProtKB-UniRule"/>
</dbReference>
<dbReference type="PANTHER" id="PTHR43479:SF11">
    <property type="entry name" value="ACREF_ENVCD OPERON REPRESSOR-RELATED"/>
    <property type="match status" value="1"/>
</dbReference>
<protein>
    <submittedName>
        <fullName evidence="4">TetR family transcriptional regulator</fullName>
    </submittedName>
</protein>
<organism evidence="4 5">
    <name type="scientific">Paenibacillus polymyxa</name>
    <name type="common">Bacillus polymyxa</name>
    <dbReference type="NCBI Taxonomy" id="1406"/>
    <lineage>
        <taxon>Bacteria</taxon>
        <taxon>Bacillati</taxon>
        <taxon>Bacillota</taxon>
        <taxon>Bacilli</taxon>
        <taxon>Bacillales</taxon>
        <taxon>Paenibacillaceae</taxon>
        <taxon>Paenibacillus</taxon>
    </lineage>
</organism>
<dbReference type="Pfam" id="PF17937">
    <property type="entry name" value="TetR_C_28"/>
    <property type="match status" value="1"/>
</dbReference>
<accession>A0A378Y7N4</accession>
<proteinExistence type="predicted"/>
<dbReference type="InterPro" id="IPR041479">
    <property type="entry name" value="TetR_CgmR_C"/>
</dbReference>
<sequence length="183" mass="20823">MNTTKKTLKRELILKAASMIVQEEGVEKLTLEAVAKKAGVSKGGLLYHFPNKDELILGMVEQLSTSFITEFNERAENDTHSQGRWTRAYMNTSFSGYQDASDLYTALSAAQFTNPHMLKLLQDEYANIQNKIENDELDPVRSTIVRLAIDGLWFAEMFGLALPNEELKQKIIEELKTYIKENE</sequence>
<evidence type="ECO:0000256" key="1">
    <source>
        <dbReference type="ARBA" id="ARBA00023125"/>
    </source>
</evidence>
<dbReference type="PROSITE" id="PS50977">
    <property type="entry name" value="HTH_TETR_2"/>
    <property type="match status" value="1"/>
</dbReference>
<dbReference type="InterPro" id="IPR036271">
    <property type="entry name" value="Tet_transcr_reg_TetR-rel_C_sf"/>
</dbReference>
<evidence type="ECO:0000313" key="5">
    <source>
        <dbReference type="Proteomes" id="UP000254400"/>
    </source>
</evidence>
<dbReference type="Pfam" id="PF00440">
    <property type="entry name" value="TetR_N"/>
    <property type="match status" value="1"/>
</dbReference>
<dbReference type="GeneID" id="93348764"/>
<name>A0A378Y7N4_PAEPO</name>
<dbReference type="RefSeq" id="WP_019689039.1">
    <property type="nucleotide sequence ID" value="NZ_CP036496.1"/>
</dbReference>
<dbReference type="InterPro" id="IPR001647">
    <property type="entry name" value="HTH_TetR"/>
</dbReference>
<feature type="DNA-binding region" description="H-T-H motif" evidence="2">
    <location>
        <begin position="30"/>
        <end position="49"/>
    </location>
</feature>
<dbReference type="InterPro" id="IPR009057">
    <property type="entry name" value="Homeodomain-like_sf"/>
</dbReference>
<dbReference type="Gene3D" id="1.10.357.10">
    <property type="entry name" value="Tetracycline Repressor, domain 2"/>
    <property type="match status" value="1"/>
</dbReference>
<keyword evidence="1 2" id="KW-0238">DNA-binding</keyword>
<dbReference type="SUPFAM" id="SSF48498">
    <property type="entry name" value="Tetracyclin repressor-like, C-terminal domain"/>
    <property type="match status" value="1"/>
</dbReference>
<evidence type="ECO:0000256" key="2">
    <source>
        <dbReference type="PROSITE-ProRule" id="PRU00335"/>
    </source>
</evidence>
<dbReference type="SUPFAM" id="SSF46689">
    <property type="entry name" value="Homeodomain-like"/>
    <property type="match status" value="1"/>
</dbReference>
<dbReference type="PRINTS" id="PR00455">
    <property type="entry name" value="HTHTETR"/>
</dbReference>
<reference evidence="4 5" key="1">
    <citation type="submission" date="2018-06" db="EMBL/GenBank/DDBJ databases">
        <authorList>
            <consortium name="Pathogen Informatics"/>
            <person name="Doyle S."/>
        </authorList>
    </citation>
    <scope>NUCLEOTIDE SEQUENCE [LARGE SCALE GENOMIC DNA]</scope>
    <source>
        <strain evidence="4 5">NCTC10343</strain>
    </source>
</reference>
<dbReference type="AlphaFoldDB" id="A0A378Y7N4"/>
<dbReference type="InterPro" id="IPR050624">
    <property type="entry name" value="HTH-type_Tx_Regulator"/>
</dbReference>
<dbReference type="PANTHER" id="PTHR43479">
    <property type="entry name" value="ACREF/ENVCD OPERON REPRESSOR-RELATED"/>
    <property type="match status" value="1"/>
</dbReference>
<evidence type="ECO:0000313" key="4">
    <source>
        <dbReference type="EMBL" id="SUA72511.1"/>
    </source>
</evidence>
<gene>
    <name evidence="4" type="ORF">NCTC10343_05470</name>
</gene>
<feature type="domain" description="HTH tetR-type" evidence="3">
    <location>
        <begin position="7"/>
        <end position="67"/>
    </location>
</feature>